<sequence>MILSASSTERMKLHPERKLQAKMRMTFSNKLTLSSSTTTKKKFTLKHAWKELRHDQKWYVLSTERTSKKRKGEDGAQSSTSYATDDVTGEAVEGTARPPCVKAAKRGGAMGVALSQTKKLCVTCGVVSFVSQAKKKLCVVCVTGEEALCH</sequence>
<keyword evidence="3" id="KW-1185">Reference proteome</keyword>
<accession>A0A0D2ZSU4</accession>
<dbReference type="HOGENOM" id="CLU_1743092_0_0_1"/>
<dbReference type="EnsemblPlants" id="Bo00992s010.1">
    <property type="protein sequence ID" value="Bo00992s010.1"/>
    <property type="gene ID" value="Bo00992s010"/>
</dbReference>
<reference evidence="2" key="2">
    <citation type="submission" date="2015-06" db="UniProtKB">
        <authorList>
            <consortium name="EnsemblPlants"/>
        </authorList>
    </citation>
    <scope>IDENTIFICATION</scope>
</reference>
<organism evidence="2 3">
    <name type="scientific">Brassica oleracea var. oleracea</name>
    <dbReference type="NCBI Taxonomy" id="109376"/>
    <lineage>
        <taxon>Eukaryota</taxon>
        <taxon>Viridiplantae</taxon>
        <taxon>Streptophyta</taxon>
        <taxon>Embryophyta</taxon>
        <taxon>Tracheophyta</taxon>
        <taxon>Spermatophyta</taxon>
        <taxon>Magnoliopsida</taxon>
        <taxon>eudicotyledons</taxon>
        <taxon>Gunneridae</taxon>
        <taxon>Pentapetalae</taxon>
        <taxon>rosids</taxon>
        <taxon>malvids</taxon>
        <taxon>Brassicales</taxon>
        <taxon>Brassicaceae</taxon>
        <taxon>Brassiceae</taxon>
        <taxon>Brassica</taxon>
    </lineage>
</organism>
<protein>
    <submittedName>
        <fullName evidence="2">Uncharacterized protein</fullName>
    </submittedName>
</protein>
<dbReference type="PANTHER" id="PTHR45023:SF4">
    <property type="entry name" value="GLYCINE-RICH PROTEIN-RELATED"/>
    <property type="match status" value="1"/>
</dbReference>
<evidence type="ECO:0000313" key="2">
    <source>
        <dbReference type="EnsemblPlants" id="Bo00992s010.1"/>
    </source>
</evidence>
<dbReference type="Proteomes" id="UP000032141">
    <property type="component" value="Unassembled WGS sequence"/>
</dbReference>
<proteinExistence type="predicted"/>
<reference evidence="2" key="1">
    <citation type="journal article" date="2014" name="Genome Biol.">
        <title>Transcriptome and methylome profiling reveals relics of genome dominance in the mesopolyploid Brassica oleracea.</title>
        <authorList>
            <person name="Parkin I.A."/>
            <person name="Koh C."/>
            <person name="Tang H."/>
            <person name="Robinson S.J."/>
            <person name="Kagale S."/>
            <person name="Clarke W.E."/>
            <person name="Town C.D."/>
            <person name="Nixon J."/>
            <person name="Krishnakumar V."/>
            <person name="Bidwell S.L."/>
            <person name="Denoeud F."/>
            <person name="Belcram H."/>
            <person name="Links M.G."/>
            <person name="Just J."/>
            <person name="Clarke C."/>
            <person name="Bender T."/>
            <person name="Huebert T."/>
            <person name="Mason A.S."/>
            <person name="Pires J.C."/>
            <person name="Barker G."/>
            <person name="Moore J."/>
            <person name="Walley P.G."/>
            <person name="Manoli S."/>
            <person name="Batley J."/>
            <person name="Edwards D."/>
            <person name="Nelson M.N."/>
            <person name="Wang X."/>
            <person name="Paterson A.H."/>
            <person name="King G."/>
            <person name="Bancroft I."/>
            <person name="Chalhoub B."/>
            <person name="Sharpe A.G."/>
        </authorList>
    </citation>
    <scope>NUCLEOTIDE SEQUENCE [LARGE SCALE GENOMIC DNA]</scope>
    <source>
        <strain evidence="2">cv. TO1000</strain>
    </source>
</reference>
<evidence type="ECO:0000256" key="1">
    <source>
        <dbReference type="SAM" id="MobiDB-lite"/>
    </source>
</evidence>
<dbReference type="Gramene" id="Bo00992s010.1">
    <property type="protein sequence ID" value="Bo00992s010.1"/>
    <property type="gene ID" value="Bo00992s010"/>
</dbReference>
<name>A0A0D2ZSU4_BRAOL</name>
<dbReference type="PANTHER" id="PTHR45023">
    <property type="match status" value="1"/>
</dbReference>
<dbReference type="AlphaFoldDB" id="A0A0D2ZSU4"/>
<evidence type="ECO:0000313" key="3">
    <source>
        <dbReference type="Proteomes" id="UP000032141"/>
    </source>
</evidence>
<feature type="region of interest" description="Disordered" evidence="1">
    <location>
        <begin position="63"/>
        <end position="90"/>
    </location>
</feature>